<feature type="binding site" evidence="9">
    <location>
        <position position="180"/>
    </location>
    <ligand>
        <name>UTP</name>
        <dbReference type="ChEBI" id="CHEBI:46398"/>
    </ligand>
</feature>
<feature type="binding site" evidence="9">
    <location>
        <position position="117"/>
    </location>
    <ligand>
        <name>UTP</name>
        <dbReference type="ChEBI" id="CHEBI:46398"/>
    </ligand>
</feature>
<evidence type="ECO:0000256" key="6">
    <source>
        <dbReference type="ARBA" id="ARBA00048128"/>
    </source>
</evidence>
<protein>
    <recommendedName>
        <fullName evidence="3 7">UTP--glucose-1-phosphate uridylyltransferase</fullName>
        <ecNumber evidence="3 7">2.7.7.9</ecNumber>
    </recommendedName>
</protein>
<accession>A0A8H5F2X1</accession>
<dbReference type="Pfam" id="PF01704">
    <property type="entry name" value="UDPGP"/>
    <property type="match status" value="1"/>
</dbReference>
<dbReference type="EMBL" id="JAACJJ010000028">
    <property type="protein sequence ID" value="KAF5321716.1"/>
    <property type="molecule type" value="Genomic_DNA"/>
</dbReference>
<dbReference type="SUPFAM" id="SSF53448">
    <property type="entry name" value="Nucleotide-diphospho-sugar transferases"/>
    <property type="match status" value="1"/>
</dbReference>
<evidence type="ECO:0000256" key="2">
    <source>
        <dbReference type="ARBA" id="ARBA00010401"/>
    </source>
</evidence>
<evidence type="ECO:0000256" key="4">
    <source>
        <dbReference type="ARBA" id="ARBA00022679"/>
    </source>
</evidence>
<evidence type="ECO:0000313" key="10">
    <source>
        <dbReference type="EMBL" id="KAF5321716.1"/>
    </source>
</evidence>
<dbReference type="GO" id="GO:0006011">
    <property type="term" value="P:UDP-alpha-D-glucose metabolic process"/>
    <property type="evidence" value="ECO:0007669"/>
    <property type="project" value="UniProtKB-UniRule"/>
</dbReference>
<feature type="binding site" evidence="8">
    <location>
        <position position="210"/>
    </location>
    <ligand>
        <name>substrate</name>
    </ligand>
</feature>
<dbReference type="PIRSF" id="PIRSF000806">
    <property type="entry name" value="UDPGP"/>
    <property type="match status" value="1"/>
</dbReference>
<dbReference type="CDD" id="cd00897">
    <property type="entry name" value="UGPase_euk"/>
    <property type="match status" value="1"/>
</dbReference>
<dbReference type="InterPro" id="IPR029044">
    <property type="entry name" value="Nucleotide-diphossugar_trans"/>
</dbReference>
<dbReference type="Gene3D" id="2.160.10.10">
    <property type="entry name" value="Hexapeptide repeat proteins"/>
    <property type="match status" value="1"/>
</dbReference>
<gene>
    <name evidence="10" type="ORF">D9619_001934</name>
</gene>
<comment type="similarity">
    <text evidence="2 7">Belongs to the UDPGP type 1 family.</text>
</comment>
<keyword evidence="11" id="KW-1185">Reference proteome</keyword>
<dbReference type="PANTHER" id="PTHR43511">
    <property type="match status" value="1"/>
</dbReference>
<comment type="caution">
    <text evidence="10">The sequence shown here is derived from an EMBL/GenBank/DDBJ whole genome shotgun (WGS) entry which is preliminary data.</text>
</comment>
<dbReference type="OrthoDB" id="932129at2759"/>
<organism evidence="10 11">
    <name type="scientific">Psilocybe cf. subviscida</name>
    <dbReference type="NCBI Taxonomy" id="2480587"/>
    <lineage>
        <taxon>Eukaryota</taxon>
        <taxon>Fungi</taxon>
        <taxon>Dikarya</taxon>
        <taxon>Basidiomycota</taxon>
        <taxon>Agaricomycotina</taxon>
        <taxon>Agaricomycetes</taxon>
        <taxon>Agaricomycetidae</taxon>
        <taxon>Agaricales</taxon>
        <taxon>Agaricineae</taxon>
        <taxon>Strophariaceae</taxon>
        <taxon>Psilocybe</taxon>
    </lineage>
</organism>
<evidence type="ECO:0000256" key="3">
    <source>
        <dbReference type="ARBA" id="ARBA00012415"/>
    </source>
</evidence>
<proteinExistence type="inferred from homology"/>
<evidence type="ECO:0000256" key="8">
    <source>
        <dbReference type="PIRSR" id="PIRSR000806-1"/>
    </source>
</evidence>
<dbReference type="GO" id="GO:0003983">
    <property type="term" value="F:UTP:glucose-1-phosphate uridylyltransferase activity"/>
    <property type="evidence" value="ECO:0007669"/>
    <property type="project" value="UniProtKB-EC"/>
</dbReference>
<dbReference type="InterPro" id="IPR002618">
    <property type="entry name" value="UDPGP_fam"/>
</dbReference>
<dbReference type="InterPro" id="IPR016267">
    <property type="entry name" value="UDPGP_trans"/>
</dbReference>
<keyword evidence="4 7" id="KW-0808">Transferase</keyword>
<comment type="catalytic activity">
    <reaction evidence="6 7">
        <text>alpha-D-glucose 1-phosphate + UTP + H(+) = UDP-alpha-D-glucose + diphosphate</text>
        <dbReference type="Rhea" id="RHEA:19889"/>
        <dbReference type="ChEBI" id="CHEBI:15378"/>
        <dbReference type="ChEBI" id="CHEBI:33019"/>
        <dbReference type="ChEBI" id="CHEBI:46398"/>
        <dbReference type="ChEBI" id="CHEBI:58601"/>
        <dbReference type="ChEBI" id="CHEBI:58885"/>
        <dbReference type="EC" id="2.7.7.9"/>
    </reaction>
</comment>
<dbReference type="FunFam" id="3.90.550.10:FF:000002">
    <property type="entry name" value="UTP--glucose-1-phosphate uridylyltransferase"/>
    <property type="match status" value="1"/>
</dbReference>
<feature type="binding site" evidence="9">
    <location>
        <position position="209"/>
    </location>
    <ligand>
        <name>UTP</name>
        <dbReference type="ChEBI" id="CHEBI:46398"/>
    </ligand>
</feature>
<evidence type="ECO:0000313" key="11">
    <source>
        <dbReference type="Proteomes" id="UP000567179"/>
    </source>
</evidence>
<dbReference type="AlphaFoldDB" id="A0A8H5F2X1"/>
<evidence type="ECO:0000256" key="1">
    <source>
        <dbReference type="ARBA" id="ARBA00003449"/>
    </source>
</evidence>
<dbReference type="EC" id="2.7.7.9" evidence="3 7"/>
<keyword evidence="5 7" id="KW-0548">Nucleotidyltransferase</keyword>
<feature type="binding site" evidence="9">
    <location>
        <position position="378"/>
    </location>
    <ligand>
        <name>UTP</name>
        <dbReference type="ChEBI" id="CHEBI:46398"/>
    </ligand>
</feature>
<reference evidence="10 11" key="1">
    <citation type="journal article" date="2020" name="ISME J.">
        <title>Uncovering the hidden diversity of litter-decomposition mechanisms in mushroom-forming fungi.</title>
        <authorList>
            <person name="Floudas D."/>
            <person name="Bentzer J."/>
            <person name="Ahren D."/>
            <person name="Johansson T."/>
            <person name="Persson P."/>
            <person name="Tunlid A."/>
        </authorList>
    </citation>
    <scope>NUCLEOTIDE SEQUENCE [LARGE SCALE GENOMIC DNA]</scope>
    <source>
        <strain evidence="10 11">CBS 101986</strain>
    </source>
</reference>
<comment type="function">
    <text evidence="1">Plays a central role as a glucosyl donor in cellular metabolic pathways.</text>
</comment>
<dbReference type="Proteomes" id="UP000567179">
    <property type="component" value="Unassembled WGS sequence"/>
</dbReference>
<dbReference type="Gene3D" id="3.90.550.10">
    <property type="entry name" value="Spore Coat Polysaccharide Biosynthesis Protein SpsA, Chain A"/>
    <property type="match status" value="1"/>
</dbReference>
<dbReference type="FunFam" id="2.160.10.10:FF:000001">
    <property type="entry name" value="UTP--glucose-1-phosphate uridylyltransferase"/>
    <property type="match status" value="1"/>
</dbReference>
<evidence type="ECO:0000256" key="5">
    <source>
        <dbReference type="ARBA" id="ARBA00022695"/>
    </source>
</evidence>
<evidence type="ECO:0000256" key="9">
    <source>
        <dbReference type="PIRSR" id="PIRSR000806-2"/>
    </source>
</evidence>
<evidence type="ECO:0000256" key="7">
    <source>
        <dbReference type="PIRNR" id="PIRNR000806"/>
    </source>
</evidence>
<feature type="binding site" evidence="9">
    <location>
        <position position="240"/>
    </location>
    <ligand>
        <name>UTP</name>
        <dbReference type="ChEBI" id="CHEBI:46398"/>
    </ligand>
</feature>
<name>A0A8H5F2X1_9AGAR</name>
<sequence>MPLFKPALQRFRRHPAKYAPSLSIAEGDPMSPELNKLIATDPDLASRKLLVAEMQSFLTIYNRYISQPNQNLSLDWTKVSPPSEQRIVRYETLSGSPTDALSKLAILKVNGGMNGAKSALEVQSNLSFLDLIIQQVDYLNTTERAKVPLLLMTSFNTEADTLRVIKTYANRPVAITTFNQSRYPRLLKDSMLPFAKNVRDEKAVWYPPGHGDLYNSLNRSGVLDRLLAEGKEYLFVSNSDNLGAIVDKRILQYMIEQKSEFIMEVTSKIKGDIQGGTLIDYDGSLRLLEASQVPSNNVDDFNARKFKFFNTNNLWINLKALKRVLGQGEMSLDIMPRSRTLEDGRTVLQLETAAGSAIQHFQNALGVHVPRSRFLPVKTTSDLLLVKSDLYNLEHGRLVMNKDIMFGIPPVIKLGDHFRKIHHFQRRFKQIPNILELDHLTIAGDVYFGRNVVLRGTVIITATEGQCISIPDGCILENRLVSGNLNMIEL</sequence>